<dbReference type="SMART" id="SM00054">
    <property type="entry name" value="EFh"/>
    <property type="match status" value="3"/>
</dbReference>
<dbReference type="GO" id="GO:0005509">
    <property type="term" value="F:calcium ion binding"/>
    <property type="evidence" value="ECO:0007669"/>
    <property type="project" value="InterPro"/>
</dbReference>
<feature type="coiled-coil region" evidence="12">
    <location>
        <begin position="545"/>
        <end position="600"/>
    </location>
</feature>
<evidence type="ECO:0000256" key="2">
    <source>
        <dbReference type="ARBA" id="ARBA00022490"/>
    </source>
</evidence>
<dbReference type="InterPro" id="IPR002048">
    <property type="entry name" value="EF_hand_dom"/>
</dbReference>
<comment type="subcellular location">
    <subcellularLocation>
        <location evidence="1">Cytoplasm</location>
        <location evidence="1">Cytoskeleton</location>
        <location evidence="1">Microtubule organizing center</location>
        <location evidence="1">Centrosome</location>
    </subcellularLocation>
</comment>
<keyword evidence="4" id="KW-0493">Microtubule</keyword>
<evidence type="ECO:0000256" key="7">
    <source>
        <dbReference type="ARBA" id="ARBA00022837"/>
    </source>
</evidence>
<feature type="region of interest" description="Disordered" evidence="13">
    <location>
        <begin position="661"/>
        <end position="686"/>
    </location>
</feature>
<evidence type="ECO:0000256" key="5">
    <source>
        <dbReference type="ARBA" id="ARBA00022723"/>
    </source>
</evidence>
<gene>
    <name evidence="15" type="ORF">U0070_014796</name>
</gene>
<feature type="coiled-coil region" evidence="12">
    <location>
        <begin position="627"/>
        <end position="661"/>
    </location>
</feature>
<evidence type="ECO:0000256" key="10">
    <source>
        <dbReference type="ARBA" id="ARBA00023212"/>
    </source>
</evidence>
<keyword evidence="5" id="KW-0479">Metal-binding</keyword>
<keyword evidence="6" id="KW-0677">Repeat</keyword>
<feature type="region of interest" description="Disordered" evidence="13">
    <location>
        <begin position="124"/>
        <end position="164"/>
    </location>
</feature>
<feature type="coiled-coil region" evidence="12">
    <location>
        <begin position="1159"/>
        <end position="1425"/>
    </location>
</feature>
<keyword evidence="16" id="KW-1185">Reference proteome</keyword>
<evidence type="ECO:0000256" key="3">
    <source>
        <dbReference type="ARBA" id="ARBA00022553"/>
    </source>
</evidence>
<proteinExistence type="predicted"/>
<protein>
    <recommendedName>
        <fullName evidence="11">Ninein-like protein</fullName>
    </recommendedName>
</protein>
<comment type="caution">
    <text evidence="15">The sequence shown here is derived from an EMBL/GenBank/DDBJ whole genome shotgun (WGS) entry which is preliminary data.</text>
</comment>
<keyword evidence="9 12" id="KW-0175">Coiled coil</keyword>
<keyword evidence="7" id="KW-0106">Calcium</keyword>
<evidence type="ECO:0000256" key="8">
    <source>
        <dbReference type="ARBA" id="ARBA00022843"/>
    </source>
</evidence>
<feature type="compositionally biased region" description="Polar residues" evidence="13">
    <location>
        <begin position="124"/>
        <end position="135"/>
    </location>
</feature>
<keyword evidence="8" id="KW-0832">Ubl conjugation</keyword>
<dbReference type="InterPro" id="IPR018247">
    <property type="entry name" value="EF_Hand_1_Ca_BS"/>
</dbReference>
<evidence type="ECO:0000256" key="6">
    <source>
        <dbReference type="ARBA" id="ARBA00022737"/>
    </source>
</evidence>
<keyword evidence="2" id="KW-0963">Cytoplasm</keyword>
<evidence type="ECO:0000313" key="15">
    <source>
        <dbReference type="EMBL" id="KAK7798292.1"/>
    </source>
</evidence>
<dbReference type="EMBL" id="JBBHLL010000712">
    <property type="protein sequence ID" value="KAK7798292.1"/>
    <property type="molecule type" value="Genomic_DNA"/>
</dbReference>
<accession>A0AAW0H6T9</accession>
<evidence type="ECO:0000256" key="4">
    <source>
        <dbReference type="ARBA" id="ARBA00022701"/>
    </source>
</evidence>
<dbReference type="Pfam" id="PF13499">
    <property type="entry name" value="EF-hand_7"/>
    <property type="match status" value="1"/>
</dbReference>
<evidence type="ECO:0000313" key="16">
    <source>
        <dbReference type="Proteomes" id="UP001488838"/>
    </source>
</evidence>
<dbReference type="CDD" id="cd00051">
    <property type="entry name" value="EFh"/>
    <property type="match status" value="1"/>
</dbReference>
<dbReference type="GO" id="GO:0005874">
    <property type="term" value="C:microtubule"/>
    <property type="evidence" value="ECO:0007669"/>
    <property type="project" value="UniProtKB-KW"/>
</dbReference>
<feature type="coiled-coil region" evidence="12">
    <location>
        <begin position="709"/>
        <end position="750"/>
    </location>
</feature>
<dbReference type="GO" id="GO:0005813">
    <property type="term" value="C:centrosome"/>
    <property type="evidence" value="ECO:0007669"/>
    <property type="project" value="UniProtKB-SubCell"/>
</dbReference>
<feature type="compositionally biased region" description="Polar residues" evidence="13">
    <location>
        <begin position="949"/>
        <end position="979"/>
    </location>
</feature>
<evidence type="ECO:0000256" key="13">
    <source>
        <dbReference type="SAM" id="MobiDB-lite"/>
    </source>
</evidence>
<feature type="region of interest" description="Disordered" evidence="13">
    <location>
        <begin position="76"/>
        <end position="99"/>
    </location>
</feature>
<dbReference type="Gene3D" id="1.10.238.10">
    <property type="entry name" value="EF-hand"/>
    <property type="match status" value="2"/>
</dbReference>
<feature type="coiled-coil region" evidence="12">
    <location>
        <begin position="469"/>
        <end position="503"/>
    </location>
</feature>
<reference evidence="15 16" key="1">
    <citation type="journal article" date="2023" name="bioRxiv">
        <title>Conserved and derived expression patterns and positive selection on dental genes reveal complex evolutionary context of ever-growing rodent molars.</title>
        <authorList>
            <person name="Calamari Z.T."/>
            <person name="Song A."/>
            <person name="Cohen E."/>
            <person name="Akter M."/>
            <person name="Roy R.D."/>
            <person name="Hallikas O."/>
            <person name="Christensen M.M."/>
            <person name="Li P."/>
            <person name="Marangoni P."/>
            <person name="Jernvall J."/>
            <person name="Klein O.D."/>
        </authorList>
    </citation>
    <scope>NUCLEOTIDE SEQUENCE [LARGE SCALE GENOMIC DNA]</scope>
    <source>
        <strain evidence="15">V071</strain>
    </source>
</reference>
<dbReference type="InterPro" id="IPR011992">
    <property type="entry name" value="EF-hand-dom_pair"/>
</dbReference>
<evidence type="ECO:0000256" key="12">
    <source>
        <dbReference type="SAM" id="Coils"/>
    </source>
</evidence>
<evidence type="ECO:0000256" key="11">
    <source>
        <dbReference type="ARBA" id="ARBA00071185"/>
    </source>
</evidence>
<feature type="domain" description="EF-hand" evidence="14">
    <location>
        <begin position="8"/>
        <end position="43"/>
    </location>
</feature>
<feature type="compositionally biased region" description="Basic and acidic residues" evidence="13">
    <location>
        <begin position="1024"/>
        <end position="1035"/>
    </location>
</feature>
<dbReference type="SUPFAM" id="SSF47473">
    <property type="entry name" value="EF-hand"/>
    <property type="match status" value="1"/>
</dbReference>
<feature type="domain" description="EF-hand" evidence="14">
    <location>
        <begin position="235"/>
        <end position="270"/>
    </location>
</feature>
<feature type="region of interest" description="Disordered" evidence="13">
    <location>
        <begin position="1079"/>
        <end position="1106"/>
    </location>
</feature>
<evidence type="ECO:0000259" key="14">
    <source>
        <dbReference type="PROSITE" id="PS50222"/>
    </source>
</evidence>
<organism evidence="15 16">
    <name type="scientific">Myodes glareolus</name>
    <name type="common">Bank vole</name>
    <name type="synonym">Clethrionomys glareolus</name>
    <dbReference type="NCBI Taxonomy" id="447135"/>
    <lineage>
        <taxon>Eukaryota</taxon>
        <taxon>Metazoa</taxon>
        <taxon>Chordata</taxon>
        <taxon>Craniata</taxon>
        <taxon>Vertebrata</taxon>
        <taxon>Euteleostomi</taxon>
        <taxon>Mammalia</taxon>
        <taxon>Eutheria</taxon>
        <taxon>Euarchontoglires</taxon>
        <taxon>Glires</taxon>
        <taxon>Rodentia</taxon>
        <taxon>Myomorpha</taxon>
        <taxon>Muroidea</taxon>
        <taxon>Cricetidae</taxon>
        <taxon>Arvicolinae</taxon>
        <taxon>Myodes</taxon>
    </lineage>
</organism>
<keyword evidence="3" id="KW-0597">Phosphoprotein</keyword>
<dbReference type="GO" id="GO:0034454">
    <property type="term" value="P:microtubule anchoring at centrosome"/>
    <property type="evidence" value="ECO:0007669"/>
    <property type="project" value="TreeGrafter"/>
</dbReference>
<dbReference type="Proteomes" id="UP001488838">
    <property type="component" value="Unassembled WGS sequence"/>
</dbReference>
<feature type="region of interest" description="Disordered" evidence="13">
    <location>
        <begin position="949"/>
        <end position="1064"/>
    </location>
</feature>
<dbReference type="PROSITE" id="PS00018">
    <property type="entry name" value="EF_HAND_1"/>
    <property type="match status" value="1"/>
</dbReference>
<dbReference type="PANTHER" id="PTHR18905">
    <property type="entry name" value="NINEIN"/>
    <property type="match status" value="1"/>
</dbReference>
<dbReference type="FunFam" id="1.10.238.10:FF:000209">
    <property type="entry name" value="Ninein like"/>
    <property type="match status" value="1"/>
</dbReference>
<keyword evidence="10" id="KW-0206">Cytoskeleton</keyword>
<dbReference type="FunFam" id="1.10.238.10:FF:000094">
    <property type="entry name" value="ninein isoform X7"/>
    <property type="match status" value="1"/>
</dbReference>
<dbReference type="PROSITE" id="PS50222">
    <property type="entry name" value="EF_HAND_2"/>
    <property type="match status" value="2"/>
</dbReference>
<sequence length="1485" mass="167072">MDNEEENHYVSQLRDVYRSCDTTGTGFLDQEELTQLCTKLGLEEQLPALLQILLGNDRLARVNFEEFKEGFVAVLSSGPGVGPSDEEGSSSESATSCAVPPKYMSGSKWYGRRSRPELCDSATATKYGSEQQQAKGSVKSPLRRSASLESVESLKSDEDAESAKEPQNELFEAQGQLQSWGCEVFGTPRKSCNPSFNTPENQVQSIWHELGVGSSGHLNEQELAVVCQSIGLQGLEKQELEELFSKLDQDGDGRVSLAEFQLGLFGHEPPSLPEASSLVKPNRPWSHYQGCKTATQVRKNSLGVQERQGQVKEQLYGVKGRRAAGGEETACKLCPGWSEGVVKAKSKEGANQEGARTGRHPSTQSIFLPDVQEENGCHTATTSSLVSVCAGLRLFSSVDDGSGFAFPEQVISAWAQEGIQNGREILQSLDFSVDEKVNLLELTWALDNELLTVDGVIQQAALACYRQELSYQQGQVEQLLRERDKARQDLEKAEKRNLDFVREMDDCHSALEQLTEKKIKHLEQEYRGRLSLLRSEVEMERELFWEQARRQRAALEQDVGRLQAEETSLREKLTLALKENSRLQKEIVEVVEKLSDSEKLVLRLQSDIQFVLKDKLEPQSMELLAQEEQFTAILKEYELKCRDLQDRNDELQTELEGLRVRLPRSRQSPSGTPGTHRRRLPGRGPAGNLFVGDSAPMSLETEIMVEQMKEHYQELRMQLETKVNYYEKEIEVMKRNFEKEKKELEQAFQLEVSVLEGQKADLEALYAKSQEVILGLKEHLQDAARSPEPAPAGLAHCCAQALCTLAQRLEVEMHLRHQDQLQQIRREAEEELNQKLSWLEAQHAACCESLSLQHQCEKDQLLQAHLQRVKDLAAQLALEKGWREEREQEVLAHCQRQQLKLQAVMSKEQARICRSFTLEKEKLEQTYRDQVDGLVQEADALRALLQNGTTVVSGQQERTPSSMSLGPDSRQQPPAQQAVSPDGRTGAPAEEWPGQGRAKGSELPGQPCSIVAMPSPTPTLVSRRSPESLGVRDNHQGPLSSEEGAVPKEPESPAKALTGQGQKLSLPTQLQMLEPRLDPTALDRNPAPVGVQGQVSEEPTGDAEGVQPTWLHFTGEASRVMPSLPFSELPDPQEAKFKHLATIGETEARVTSVMSESEMNDVKTKLLQLEDVVRALERDADSRENYRTEFQRLSEENLVLKSDLGKIQLELETSESRNETQREEIEVLKRDKEQACFDLEELGTQTQKYKDELSQLNCRILQLEGDTSALHTQKEENRVAIELLMQKLEEARCREEQQGVQIQNLEVELERVTEECQGLRLSHAEMTESLKESQGQLHSVQLTLEAAQSQHGRIVQCLQEQMGHLVPGAHVAELQHQLDLEEEAGRQLNALQAKEDQVEDVEARLRNVEWLLQEKVEELREQLEKNTRSDLLLKELYVENAHLMKAVQLTEEKQRGAERKNCVLEEKIRALNKLISKMAPASLSV</sequence>
<feature type="compositionally biased region" description="Basic and acidic residues" evidence="13">
    <location>
        <begin position="152"/>
        <end position="164"/>
    </location>
</feature>
<name>A0AAW0H6T9_MYOGA</name>
<evidence type="ECO:0000256" key="9">
    <source>
        <dbReference type="ARBA" id="ARBA00023054"/>
    </source>
</evidence>
<evidence type="ECO:0000256" key="1">
    <source>
        <dbReference type="ARBA" id="ARBA00004300"/>
    </source>
</evidence>
<dbReference type="PANTHER" id="PTHR18905:SF12">
    <property type="entry name" value="NINEIN-LIKE PROTEIN"/>
    <property type="match status" value="1"/>
</dbReference>